<evidence type="ECO:0000313" key="1">
    <source>
        <dbReference type="EMBL" id="KAK7859334.1"/>
    </source>
</evidence>
<proteinExistence type="predicted"/>
<name>A0AAW0M8B8_QUESU</name>
<sequence length="60" mass="6276">MDSCTDTPSAILDSVASVGYAAYAKAIRNALNVVSTQKHSAPLEGCEDDVDAMEQDEGTL</sequence>
<protein>
    <submittedName>
        <fullName evidence="1">Uncharacterized protein</fullName>
    </submittedName>
</protein>
<reference evidence="1" key="1">
    <citation type="submission" date="2017-12" db="EMBL/GenBank/DDBJ databases">
        <authorList>
            <person name="Barbosa P."/>
            <person name="Usie A."/>
            <person name="Ramos A.M."/>
        </authorList>
    </citation>
    <scope>NUCLEOTIDE SEQUENCE</scope>
    <source>
        <strain evidence="1">HL8</strain>
        <tissue evidence="1">Leaves</tissue>
    </source>
</reference>
<reference evidence="1" key="3">
    <citation type="submission" date="2023-07" db="EMBL/GenBank/DDBJ databases">
        <title>An improved reference 1 genome and first organelle genomes of Quercus suber.</title>
        <authorList>
            <consortium name="Genosuber Consortium"/>
            <person name="Usie A."/>
            <person name="Serra O."/>
            <person name="Barros P."/>
        </authorList>
    </citation>
    <scope>NUCLEOTIDE SEQUENCE</scope>
    <source>
        <strain evidence="1">HL8</strain>
        <tissue evidence="1">Leaves</tissue>
    </source>
</reference>
<gene>
    <name evidence="1" type="ORF">CFP56_006864</name>
</gene>
<dbReference type="EMBL" id="PKMF04000013">
    <property type="protein sequence ID" value="KAK7859334.1"/>
    <property type="molecule type" value="Genomic_DNA"/>
</dbReference>
<accession>A0AAW0M8B8</accession>
<comment type="caution">
    <text evidence="1">The sequence shown here is derived from an EMBL/GenBank/DDBJ whole genome shotgun (WGS) entry which is preliminary data.</text>
</comment>
<organism evidence="1">
    <name type="scientific">Quercus suber</name>
    <name type="common">Cork oak</name>
    <dbReference type="NCBI Taxonomy" id="58331"/>
    <lineage>
        <taxon>Eukaryota</taxon>
        <taxon>Viridiplantae</taxon>
        <taxon>Streptophyta</taxon>
        <taxon>Embryophyta</taxon>
        <taxon>Tracheophyta</taxon>
        <taxon>Spermatophyta</taxon>
        <taxon>Magnoliopsida</taxon>
        <taxon>eudicotyledons</taxon>
        <taxon>Gunneridae</taxon>
        <taxon>Pentapetalae</taxon>
        <taxon>rosids</taxon>
        <taxon>fabids</taxon>
        <taxon>Fagales</taxon>
        <taxon>Fagaceae</taxon>
        <taxon>Quercus</taxon>
    </lineage>
</organism>
<dbReference type="AlphaFoldDB" id="A0AAW0M8B8"/>
<reference evidence="1" key="2">
    <citation type="journal article" date="2018" name="Sci. Data">
        <title>The draft genome sequence of cork oak.</title>
        <authorList>
            <person name="Ramos A.M."/>
            <person name="Usie A."/>
            <person name="Barbosa P."/>
            <person name="Barros P.M."/>
            <person name="Capote T."/>
            <person name="Chaves I."/>
            <person name="Simoes F."/>
            <person name="Abreu I."/>
            <person name="Carrasquinho I."/>
            <person name="Faro C."/>
            <person name="Guimaraes J.B."/>
            <person name="Mendonca D."/>
            <person name="Nobrega F."/>
            <person name="Rodrigues L."/>
            <person name="Saibo N.J.M."/>
            <person name="Varela M.C."/>
            <person name="Egas C."/>
            <person name="Matos J."/>
            <person name="Miguel C.M."/>
            <person name="Oliveira M.M."/>
            <person name="Ricardo C.P."/>
            <person name="Goncalves S."/>
        </authorList>
    </citation>
    <scope>NUCLEOTIDE SEQUENCE [LARGE SCALE GENOMIC DNA]</scope>
    <source>
        <strain evidence="1">HL8</strain>
    </source>
</reference>